<dbReference type="Pfam" id="PF04892">
    <property type="entry name" value="VanZ"/>
    <property type="match status" value="1"/>
</dbReference>
<keyword evidence="2" id="KW-1133">Transmembrane helix</keyword>
<feature type="transmembrane region" description="Helical" evidence="2">
    <location>
        <begin position="6"/>
        <end position="26"/>
    </location>
</feature>
<organism evidence="4 5">
    <name type="scientific">Streptomyces incarnatus</name>
    <dbReference type="NCBI Taxonomy" id="665007"/>
    <lineage>
        <taxon>Bacteria</taxon>
        <taxon>Bacillati</taxon>
        <taxon>Actinomycetota</taxon>
        <taxon>Actinomycetes</taxon>
        <taxon>Kitasatosporales</taxon>
        <taxon>Streptomycetaceae</taxon>
        <taxon>Streptomyces</taxon>
    </lineage>
</organism>
<evidence type="ECO:0000256" key="1">
    <source>
        <dbReference type="SAM" id="MobiDB-lite"/>
    </source>
</evidence>
<feature type="domain" description="VanZ-like" evidence="3">
    <location>
        <begin position="90"/>
        <end position="162"/>
    </location>
</feature>
<evidence type="ECO:0000256" key="2">
    <source>
        <dbReference type="SAM" id="Phobius"/>
    </source>
</evidence>
<dbReference type="EMBL" id="CP011497">
    <property type="protein sequence ID" value="AKJ15656.1"/>
    <property type="molecule type" value="Genomic_DNA"/>
</dbReference>
<keyword evidence="2" id="KW-0812">Transmembrane</keyword>
<feature type="transmembrane region" description="Helical" evidence="2">
    <location>
        <begin position="117"/>
        <end position="137"/>
    </location>
</feature>
<gene>
    <name evidence="4" type="ORF">ABB07_38025</name>
</gene>
<feature type="transmembrane region" description="Helical" evidence="2">
    <location>
        <begin position="33"/>
        <end position="57"/>
    </location>
</feature>
<name>A0ABM5TXJ0_9ACTN</name>
<sequence length="188" mass="20404">MIEAVLHATPLFWPGTLLSVLAALLCRHRLGRWLGVVPFTAFLLVLSLGGIVTFTLLPNLDAHYMDNLRYADPVWQTSWHVPRPAELATVNQQSLNVALFVPLGVAIAQIRPRTRAVLTAVAAAALPFGIEAVQYAVPWLLRAADAQDIAGNLLGLALGMTALALPFPRTRSGRSGEPPRSCRERTAR</sequence>
<evidence type="ECO:0000259" key="3">
    <source>
        <dbReference type="Pfam" id="PF04892"/>
    </source>
</evidence>
<dbReference type="Proteomes" id="UP000035366">
    <property type="component" value="Chromosome"/>
</dbReference>
<feature type="region of interest" description="Disordered" evidence="1">
    <location>
        <begin position="169"/>
        <end position="188"/>
    </location>
</feature>
<proteinExistence type="predicted"/>
<keyword evidence="5" id="KW-1185">Reference proteome</keyword>
<evidence type="ECO:0000313" key="5">
    <source>
        <dbReference type="Proteomes" id="UP000035366"/>
    </source>
</evidence>
<feature type="transmembrane region" description="Helical" evidence="2">
    <location>
        <begin position="149"/>
        <end position="167"/>
    </location>
</feature>
<dbReference type="RefSeq" id="WP_208903084.1">
    <property type="nucleotide sequence ID" value="NZ_CP011497.1"/>
</dbReference>
<protein>
    <recommendedName>
        <fullName evidence="3">VanZ-like domain-containing protein</fullName>
    </recommendedName>
</protein>
<dbReference type="InterPro" id="IPR006976">
    <property type="entry name" value="VanZ-like"/>
</dbReference>
<evidence type="ECO:0000313" key="4">
    <source>
        <dbReference type="EMBL" id="AKJ15656.1"/>
    </source>
</evidence>
<reference evidence="4 5" key="1">
    <citation type="journal article" date="2015" name="ISME J.">
        <title>Draft Genome Sequence of Streptomyces incarnatus NRRL8089, which Produces the Nucleoside Antibiotic Sinefungin.</title>
        <authorList>
            <person name="Oshima K."/>
            <person name="Hattori M."/>
            <person name="Shimizu H."/>
            <person name="Fukuda K."/>
            <person name="Nemoto M."/>
            <person name="Inagaki K."/>
            <person name="Tamura T."/>
        </authorList>
    </citation>
    <scope>NUCLEOTIDE SEQUENCE [LARGE SCALE GENOMIC DNA]</scope>
    <source>
        <strain evidence="4 5">NRRL 8089</strain>
    </source>
</reference>
<keyword evidence="2" id="KW-0472">Membrane</keyword>
<feature type="transmembrane region" description="Helical" evidence="2">
    <location>
        <begin position="93"/>
        <end position="110"/>
    </location>
</feature>
<accession>A0ABM5TXJ0</accession>